<dbReference type="PROSITE" id="PS50111">
    <property type="entry name" value="CHEMOTAXIS_TRANSDUC_2"/>
    <property type="match status" value="1"/>
</dbReference>
<dbReference type="STRING" id="272627.CCC_00204"/>
<organism evidence="9 10">
    <name type="scientific">Paramagnetospirillum magnetotacticum MS-1</name>
    <dbReference type="NCBI Taxonomy" id="272627"/>
    <lineage>
        <taxon>Bacteria</taxon>
        <taxon>Pseudomonadati</taxon>
        <taxon>Pseudomonadota</taxon>
        <taxon>Alphaproteobacteria</taxon>
        <taxon>Rhodospirillales</taxon>
        <taxon>Magnetospirillaceae</taxon>
        <taxon>Paramagnetospirillum</taxon>
    </lineage>
</organism>
<evidence type="ECO:0000256" key="5">
    <source>
        <dbReference type="PROSITE-ProRule" id="PRU00284"/>
    </source>
</evidence>
<evidence type="ECO:0000259" key="7">
    <source>
        <dbReference type="PROSITE" id="PS50192"/>
    </source>
</evidence>
<dbReference type="InterPro" id="IPR004090">
    <property type="entry name" value="Chemotax_Me-accpt_rcpt"/>
</dbReference>
<comment type="subcellular location">
    <subcellularLocation>
        <location evidence="1">Cell inner membrane</location>
        <topology evidence="1">Multi-pass membrane protein</topology>
    </subcellularLocation>
</comment>
<dbReference type="EMBL" id="JXSL01000030">
    <property type="protein sequence ID" value="KIL97143.1"/>
    <property type="molecule type" value="Genomic_DNA"/>
</dbReference>
<reference evidence="9 10" key="1">
    <citation type="submission" date="2015-01" db="EMBL/GenBank/DDBJ databases">
        <title>Genome Sequence of Magnetospirillum magnetotacticum Strain MS-1.</title>
        <authorList>
            <person name="Marinov G.K."/>
            <person name="Smalley M.D."/>
            <person name="DeSalvo G."/>
        </authorList>
    </citation>
    <scope>NUCLEOTIDE SEQUENCE [LARGE SCALE GENOMIC DNA]</scope>
    <source>
        <strain evidence="9 10">MS-1</strain>
    </source>
</reference>
<gene>
    <name evidence="9" type="ORF">CCC_00204</name>
</gene>
<dbReference type="Gene3D" id="6.10.340.10">
    <property type="match status" value="1"/>
</dbReference>
<dbReference type="Proteomes" id="UP000031971">
    <property type="component" value="Unassembled WGS sequence"/>
</dbReference>
<feature type="domain" description="Methyl-accepting transducer" evidence="6">
    <location>
        <begin position="400"/>
        <end position="622"/>
    </location>
</feature>
<dbReference type="SMART" id="SM00304">
    <property type="entry name" value="HAMP"/>
    <property type="match status" value="1"/>
</dbReference>
<evidence type="ECO:0000259" key="8">
    <source>
        <dbReference type="PROSITE" id="PS50885"/>
    </source>
</evidence>
<dbReference type="AlphaFoldDB" id="A0A0C2YPW7"/>
<evidence type="ECO:0000313" key="9">
    <source>
        <dbReference type="EMBL" id="KIL97143.1"/>
    </source>
</evidence>
<keyword evidence="10" id="KW-1185">Reference proteome</keyword>
<keyword evidence="2" id="KW-0997">Cell inner membrane</keyword>
<dbReference type="RefSeq" id="WP_009869074.1">
    <property type="nucleotide sequence ID" value="NZ_JXSL01000030.1"/>
</dbReference>
<dbReference type="GO" id="GO:0004888">
    <property type="term" value="F:transmembrane signaling receptor activity"/>
    <property type="evidence" value="ECO:0007669"/>
    <property type="project" value="InterPro"/>
</dbReference>
<dbReference type="GO" id="GO:0005886">
    <property type="term" value="C:plasma membrane"/>
    <property type="evidence" value="ECO:0007669"/>
    <property type="project" value="UniProtKB-SubCell"/>
</dbReference>
<dbReference type="PANTHER" id="PTHR32089">
    <property type="entry name" value="METHYL-ACCEPTING CHEMOTAXIS PROTEIN MCPB"/>
    <property type="match status" value="1"/>
</dbReference>
<dbReference type="PROSITE" id="PS50885">
    <property type="entry name" value="HAMP"/>
    <property type="match status" value="1"/>
</dbReference>
<dbReference type="PANTHER" id="PTHR32089:SF112">
    <property type="entry name" value="LYSOZYME-LIKE PROTEIN-RELATED"/>
    <property type="match status" value="1"/>
</dbReference>
<protein>
    <submittedName>
        <fullName evidence="9">Methyl-accepting chemotaxis protein</fullName>
    </submittedName>
</protein>
<dbReference type="SMART" id="SM00283">
    <property type="entry name" value="MA"/>
    <property type="match status" value="1"/>
</dbReference>
<evidence type="ECO:0000256" key="4">
    <source>
        <dbReference type="ARBA" id="ARBA00029447"/>
    </source>
</evidence>
<evidence type="ECO:0000259" key="6">
    <source>
        <dbReference type="PROSITE" id="PS50111"/>
    </source>
</evidence>
<evidence type="ECO:0000256" key="1">
    <source>
        <dbReference type="ARBA" id="ARBA00004429"/>
    </source>
</evidence>
<proteinExistence type="inferred from homology"/>
<dbReference type="OrthoDB" id="3378718at2"/>
<evidence type="ECO:0000313" key="10">
    <source>
        <dbReference type="Proteomes" id="UP000031971"/>
    </source>
</evidence>
<feature type="domain" description="T-SNARE coiled-coil homology" evidence="7">
    <location>
        <begin position="552"/>
        <end position="614"/>
    </location>
</feature>
<dbReference type="PROSITE" id="PS50192">
    <property type="entry name" value="T_SNARE"/>
    <property type="match status" value="1"/>
</dbReference>
<dbReference type="Pfam" id="PF00015">
    <property type="entry name" value="MCPsignal"/>
    <property type="match status" value="1"/>
</dbReference>
<dbReference type="Pfam" id="PF00672">
    <property type="entry name" value="HAMP"/>
    <property type="match status" value="1"/>
</dbReference>
<dbReference type="InterPro" id="IPR000727">
    <property type="entry name" value="T_SNARE_dom"/>
</dbReference>
<dbReference type="CDD" id="cd06225">
    <property type="entry name" value="HAMP"/>
    <property type="match status" value="1"/>
</dbReference>
<dbReference type="Gene3D" id="1.10.287.950">
    <property type="entry name" value="Methyl-accepting chemotaxis protein"/>
    <property type="match status" value="1"/>
</dbReference>
<dbReference type="InterPro" id="IPR004089">
    <property type="entry name" value="MCPsignal_dom"/>
</dbReference>
<feature type="domain" description="HAMP" evidence="8">
    <location>
        <begin position="306"/>
        <end position="359"/>
    </location>
</feature>
<dbReference type="GO" id="GO:0006935">
    <property type="term" value="P:chemotaxis"/>
    <property type="evidence" value="ECO:0007669"/>
    <property type="project" value="InterPro"/>
</dbReference>
<evidence type="ECO:0000256" key="3">
    <source>
        <dbReference type="ARBA" id="ARBA00023224"/>
    </source>
</evidence>
<dbReference type="SMART" id="SM01358">
    <property type="entry name" value="HBM"/>
    <property type="match status" value="1"/>
</dbReference>
<sequence>MQQILSRFSLKVQIGSLVALAGLVLLILLSVLLVGQAASDGAGAIAAKEEAVGDQAEALDKALAAARRREKDFLLRKDAKYVAEHAGLMREAGAALDATVKAMGDGDSRRPRAEPIRKGIASYAEAFRAVSDGMVRVGLTEKDGLTGGLRSSVHDIETALKAHDDLRLTVLMLMMRRHEKDFLARIDTKYVKELDQRVAEFQKALASAEIGAQERSVILDLLGRYQRDFKAVADGLMVVQANIQTLSDTYAAVQPAIQSLVADAHKDMVAAREESQRIDQRATQTQTTVMLVGFAAMLVIGTLIARSVYTPINAMTDVTSRMAGGDLTVTIPGLGRRDEIGKMAEAVEVFRETALKARQLASRQTAEERRNRRKLQSQMLALTSAIEEQVSAAISVVVDEAETMNNTTNTMSGLVEECRHGSQSAAGAAEAANSSVDAVAAAAEELSASVQEISRQVATSSQVAGEAEAEADKVDHIIQGLAEAARNVGAVVNLITDIASQTNLLALNATIEAARAGEAGKGFAVVANEVKNLANQTGRATEEISQQISSIQQATSEAVGAIQGIGSTIGRINEISSSIAAAVEEQSAATHEIARSAQSAARGTQEAASEIATVANAIEESGRCSAEVHQSSQSMQGSIHTMKSSIDGIIHANSDANRRNTERHTVNLAVVLTLNGQTVPCLLQDIARIGAGILDRVLDVPRGTEFTAEIPKLGTWSGVVVALTDHNTHAHFELDESQSEQLDAFLGSRVRAAS</sequence>
<comment type="caution">
    <text evidence="9">The sequence shown here is derived from an EMBL/GenBank/DDBJ whole genome shotgun (WGS) entry which is preliminary data.</text>
</comment>
<keyword evidence="2" id="KW-1003">Cell membrane</keyword>
<name>A0A0C2YPW7_PARME</name>
<dbReference type="SUPFAM" id="SSF58104">
    <property type="entry name" value="Methyl-accepting chemotaxis protein (MCP) signaling domain"/>
    <property type="match status" value="1"/>
</dbReference>
<comment type="similarity">
    <text evidence="4">Belongs to the methyl-accepting chemotaxis (MCP) protein family.</text>
</comment>
<evidence type="ECO:0000256" key="2">
    <source>
        <dbReference type="ARBA" id="ARBA00022519"/>
    </source>
</evidence>
<dbReference type="GO" id="GO:0007165">
    <property type="term" value="P:signal transduction"/>
    <property type="evidence" value="ECO:0007669"/>
    <property type="project" value="UniProtKB-KW"/>
</dbReference>
<dbReference type="InterPro" id="IPR032255">
    <property type="entry name" value="HBM"/>
</dbReference>
<keyword evidence="2" id="KW-0472">Membrane</keyword>
<dbReference type="InterPro" id="IPR003660">
    <property type="entry name" value="HAMP_dom"/>
</dbReference>
<accession>A0A0C2YPW7</accession>
<keyword evidence="3 5" id="KW-0807">Transducer</keyword>
<dbReference type="PRINTS" id="PR00260">
    <property type="entry name" value="CHEMTRNSDUCR"/>
</dbReference>